<feature type="domain" description="Acyl-CoA dehydrogenase/oxidase N-terminal" evidence="8">
    <location>
        <begin position="10"/>
        <end position="95"/>
    </location>
</feature>
<dbReference type="SUPFAM" id="SSF47203">
    <property type="entry name" value="Acyl-CoA dehydrogenase C-terminal domain-like"/>
    <property type="match status" value="1"/>
</dbReference>
<dbReference type="InterPro" id="IPR036250">
    <property type="entry name" value="AcylCo_DH-like_C"/>
</dbReference>
<dbReference type="InterPro" id="IPR013786">
    <property type="entry name" value="AcylCoA_DH/ox_N"/>
</dbReference>
<evidence type="ECO:0000256" key="1">
    <source>
        <dbReference type="ARBA" id="ARBA00001974"/>
    </source>
</evidence>
<dbReference type="InterPro" id="IPR009075">
    <property type="entry name" value="AcylCo_DH/oxidase_C"/>
</dbReference>
<sequence>MDFRVDETQEAITRLAAEVLDSSDKPWADLGQAGLLALAVPERLGGAGLGVLETALVLTEVGRRAVDVPALHHLALGVLTVARWGTRTQQDELLTGRTLGAAIAEPGNPLPAAPRTTVAPDGTVTGVKTGVITADRLLVTVAGPAVVIIDPAGPGATLTGGILYLNNAPAQPLGGGAAGEHSGAVGERGAAGERGGEAGESSAVGESGGAALRDGADCHADLHRFAIAGACALGDGALAGALALTAEHVRTREQFGKPLATFQAVAQQIADVYVASRTLHLAVTSAVWRLSAGRDADDDLDIAAQWLTAEAPPAARTCHHLHGGLGLSVDYPLHRHTALIRDLVRFLGGGEYRLTVLGERLCSSN</sequence>
<dbReference type="InterPro" id="IPR037069">
    <property type="entry name" value="AcylCoA_DH/ox_N_sf"/>
</dbReference>
<evidence type="ECO:0000256" key="2">
    <source>
        <dbReference type="ARBA" id="ARBA00009347"/>
    </source>
</evidence>
<comment type="similarity">
    <text evidence="2">Belongs to the acyl-CoA dehydrogenase family.</text>
</comment>
<comment type="cofactor">
    <cofactor evidence="1">
        <name>FAD</name>
        <dbReference type="ChEBI" id="CHEBI:57692"/>
    </cofactor>
</comment>
<evidence type="ECO:0000259" key="8">
    <source>
        <dbReference type="Pfam" id="PF02771"/>
    </source>
</evidence>
<evidence type="ECO:0000256" key="5">
    <source>
        <dbReference type="ARBA" id="ARBA00023002"/>
    </source>
</evidence>
<evidence type="ECO:0000256" key="4">
    <source>
        <dbReference type="ARBA" id="ARBA00022827"/>
    </source>
</evidence>
<dbReference type="Pfam" id="PF02771">
    <property type="entry name" value="Acyl-CoA_dh_N"/>
    <property type="match status" value="1"/>
</dbReference>
<comment type="caution">
    <text evidence="9">The sequence shown here is derived from an EMBL/GenBank/DDBJ whole genome shotgun (WGS) entry which is preliminary data.</text>
</comment>
<evidence type="ECO:0000313" key="10">
    <source>
        <dbReference type="Proteomes" id="UP001597183"/>
    </source>
</evidence>
<evidence type="ECO:0000256" key="3">
    <source>
        <dbReference type="ARBA" id="ARBA00022630"/>
    </source>
</evidence>
<dbReference type="EMBL" id="JBHTMK010000053">
    <property type="protein sequence ID" value="MFD1371945.1"/>
    <property type="molecule type" value="Genomic_DNA"/>
</dbReference>
<proteinExistence type="inferred from homology"/>
<dbReference type="SUPFAM" id="SSF56645">
    <property type="entry name" value="Acyl-CoA dehydrogenase NM domain-like"/>
    <property type="match status" value="1"/>
</dbReference>
<name>A0ABW4ANX9_9ACTN</name>
<feature type="domain" description="Acyl-CoA dehydrogenase/oxidase C-terminal" evidence="7">
    <location>
        <begin position="224"/>
        <end position="360"/>
    </location>
</feature>
<dbReference type="InterPro" id="IPR009100">
    <property type="entry name" value="AcylCoA_DH/oxidase_NM_dom_sf"/>
</dbReference>
<evidence type="ECO:0000259" key="7">
    <source>
        <dbReference type="Pfam" id="PF00441"/>
    </source>
</evidence>
<dbReference type="Pfam" id="PF00441">
    <property type="entry name" value="Acyl-CoA_dh_1"/>
    <property type="match status" value="1"/>
</dbReference>
<dbReference type="PANTHER" id="PTHR43884">
    <property type="entry name" value="ACYL-COA DEHYDROGENASE"/>
    <property type="match status" value="1"/>
</dbReference>
<evidence type="ECO:0000313" key="9">
    <source>
        <dbReference type="EMBL" id="MFD1371945.1"/>
    </source>
</evidence>
<accession>A0ABW4ANX9</accession>
<dbReference type="RefSeq" id="WP_317787044.1">
    <property type="nucleotide sequence ID" value="NZ_AP028461.1"/>
</dbReference>
<keyword evidence="4" id="KW-0274">FAD</keyword>
<keyword evidence="3" id="KW-0285">Flavoprotein</keyword>
<feature type="compositionally biased region" description="Low complexity" evidence="6">
    <location>
        <begin position="199"/>
        <end position="209"/>
    </location>
</feature>
<gene>
    <name evidence="9" type="ORF">ACFQ5G_42040</name>
</gene>
<protein>
    <submittedName>
        <fullName evidence="9">Acyl-CoA dehydrogenase family protein</fullName>
    </submittedName>
</protein>
<evidence type="ECO:0000256" key="6">
    <source>
        <dbReference type="SAM" id="MobiDB-lite"/>
    </source>
</evidence>
<reference evidence="10" key="1">
    <citation type="journal article" date="2019" name="Int. J. Syst. Evol. Microbiol.">
        <title>The Global Catalogue of Microorganisms (GCM) 10K type strain sequencing project: providing services to taxonomists for standard genome sequencing and annotation.</title>
        <authorList>
            <consortium name="The Broad Institute Genomics Platform"/>
            <consortium name="The Broad Institute Genome Sequencing Center for Infectious Disease"/>
            <person name="Wu L."/>
            <person name="Ma J."/>
        </authorList>
    </citation>
    <scope>NUCLEOTIDE SEQUENCE [LARGE SCALE GENOMIC DNA]</scope>
    <source>
        <strain evidence="10">CCM 7526</strain>
    </source>
</reference>
<dbReference type="Gene3D" id="1.20.140.10">
    <property type="entry name" value="Butyryl-CoA Dehydrogenase, subunit A, domain 3"/>
    <property type="match status" value="1"/>
</dbReference>
<organism evidence="9 10">
    <name type="scientific">Actinoplanes sichuanensis</name>
    <dbReference type="NCBI Taxonomy" id="512349"/>
    <lineage>
        <taxon>Bacteria</taxon>
        <taxon>Bacillati</taxon>
        <taxon>Actinomycetota</taxon>
        <taxon>Actinomycetes</taxon>
        <taxon>Micromonosporales</taxon>
        <taxon>Micromonosporaceae</taxon>
        <taxon>Actinoplanes</taxon>
    </lineage>
</organism>
<dbReference type="Proteomes" id="UP001597183">
    <property type="component" value="Unassembled WGS sequence"/>
</dbReference>
<feature type="region of interest" description="Disordered" evidence="6">
    <location>
        <begin position="175"/>
        <end position="209"/>
    </location>
</feature>
<keyword evidence="10" id="KW-1185">Reference proteome</keyword>
<keyword evidence="5" id="KW-0560">Oxidoreductase</keyword>
<dbReference type="Gene3D" id="1.10.540.10">
    <property type="entry name" value="Acyl-CoA dehydrogenase/oxidase, N-terminal domain"/>
    <property type="match status" value="1"/>
</dbReference>
<dbReference type="PANTHER" id="PTHR43884:SF20">
    <property type="entry name" value="ACYL-COA DEHYDROGENASE FADE28"/>
    <property type="match status" value="1"/>
</dbReference>